<dbReference type="InterPro" id="IPR051045">
    <property type="entry name" value="TonB-dependent_transducer"/>
</dbReference>
<keyword evidence="4" id="KW-1003">Cell membrane</keyword>
<keyword evidence="5" id="KW-0997">Cell inner membrane</keyword>
<keyword evidence="6" id="KW-0812">Transmembrane</keyword>
<dbReference type="PROSITE" id="PS52015">
    <property type="entry name" value="TONB_CTD"/>
    <property type="match status" value="1"/>
</dbReference>
<dbReference type="EMBL" id="NKHF01000001">
    <property type="protein sequence ID" value="PCK33700.1"/>
    <property type="molecule type" value="Genomic_DNA"/>
</dbReference>
<keyword evidence="12" id="KW-1185">Reference proteome</keyword>
<protein>
    <submittedName>
        <fullName evidence="11">TonB family protein</fullName>
    </submittedName>
</protein>
<dbReference type="NCBIfam" id="TIGR01352">
    <property type="entry name" value="tonB_Cterm"/>
    <property type="match status" value="1"/>
</dbReference>
<feature type="domain" description="TonB C-terminal" evidence="10">
    <location>
        <begin position="1"/>
        <end position="89"/>
    </location>
</feature>
<evidence type="ECO:0000259" key="10">
    <source>
        <dbReference type="PROSITE" id="PS52015"/>
    </source>
</evidence>
<dbReference type="InterPro" id="IPR037682">
    <property type="entry name" value="TonB_C"/>
</dbReference>
<proteinExistence type="inferred from homology"/>
<dbReference type="PANTHER" id="PTHR33446">
    <property type="entry name" value="PROTEIN TONB-RELATED"/>
    <property type="match status" value="1"/>
</dbReference>
<keyword evidence="9" id="KW-0472">Membrane</keyword>
<evidence type="ECO:0000256" key="4">
    <source>
        <dbReference type="ARBA" id="ARBA00022475"/>
    </source>
</evidence>
<evidence type="ECO:0000256" key="2">
    <source>
        <dbReference type="ARBA" id="ARBA00006555"/>
    </source>
</evidence>
<dbReference type="Pfam" id="PF03544">
    <property type="entry name" value="TonB_C"/>
    <property type="match status" value="1"/>
</dbReference>
<evidence type="ECO:0000256" key="8">
    <source>
        <dbReference type="ARBA" id="ARBA00022989"/>
    </source>
</evidence>
<comment type="subcellular location">
    <subcellularLocation>
        <location evidence="1">Cell inner membrane</location>
        <topology evidence="1">Single-pass membrane protein</topology>
        <orientation evidence="1">Periplasmic side</orientation>
    </subcellularLocation>
</comment>
<evidence type="ECO:0000256" key="1">
    <source>
        <dbReference type="ARBA" id="ARBA00004383"/>
    </source>
</evidence>
<reference evidence="12" key="1">
    <citation type="journal article" date="2019" name="Genome Announc.">
        <title>Draft Genome Sequence of Pseudoalteromonas piscicida Strain 36Y ROTHPW, an Hypersaline Seawater Isolate from the South Coast of Sonora, Mexico.</title>
        <authorList>
            <person name="Sanchez-Diaz R."/>
            <person name="Molina-Garza Z.J."/>
            <person name="Cruz-Suarez L.E."/>
            <person name="Selvin J."/>
            <person name="Kiran G.S."/>
            <person name="Ibarra-Gamez J.C."/>
            <person name="Gomez-Gil B."/>
            <person name="Galaviz-Silva L."/>
        </authorList>
    </citation>
    <scope>NUCLEOTIDE SEQUENCE [LARGE SCALE GENOMIC DNA]</scope>
    <source>
        <strain evidence="12">36Y_RITHPW</strain>
    </source>
</reference>
<dbReference type="PANTHER" id="PTHR33446:SF2">
    <property type="entry name" value="PROTEIN TONB"/>
    <property type="match status" value="1"/>
</dbReference>
<dbReference type="AlphaFoldDB" id="A0A2A5JWB7"/>
<evidence type="ECO:0000256" key="6">
    <source>
        <dbReference type="ARBA" id="ARBA00022692"/>
    </source>
</evidence>
<dbReference type="GO" id="GO:0055085">
    <property type="term" value="P:transmembrane transport"/>
    <property type="evidence" value="ECO:0007669"/>
    <property type="project" value="InterPro"/>
</dbReference>
<accession>A0A2A5JWB7</accession>
<dbReference type="SUPFAM" id="SSF74653">
    <property type="entry name" value="TolA/TonB C-terminal domain"/>
    <property type="match status" value="1"/>
</dbReference>
<dbReference type="Proteomes" id="UP000228621">
    <property type="component" value="Unassembled WGS sequence"/>
</dbReference>
<evidence type="ECO:0000256" key="9">
    <source>
        <dbReference type="ARBA" id="ARBA00023136"/>
    </source>
</evidence>
<sequence length="89" mass="10049">MSDANALSNPDPIYPRLSRKFKEQGTVLLKIYIEADGSVSEIEIHESSGHSRLDQSARATVKHWQYQPATQDGQAIGYWYLQPVNFALN</sequence>
<comment type="similarity">
    <text evidence="2">Belongs to the TonB family.</text>
</comment>
<dbReference type="GO" id="GO:0031992">
    <property type="term" value="F:energy transducer activity"/>
    <property type="evidence" value="ECO:0007669"/>
    <property type="project" value="TreeGrafter"/>
</dbReference>
<organism evidence="11 12">
    <name type="scientific">Pseudoalteromonas piscicida</name>
    <dbReference type="NCBI Taxonomy" id="43662"/>
    <lineage>
        <taxon>Bacteria</taxon>
        <taxon>Pseudomonadati</taxon>
        <taxon>Pseudomonadota</taxon>
        <taxon>Gammaproteobacteria</taxon>
        <taxon>Alteromonadales</taxon>
        <taxon>Pseudoalteromonadaceae</taxon>
        <taxon>Pseudoalteromonas</taxon>
    </lineage>
</organism>
<keyword evidence="7" id="KW-0653">Protein transport</keyword>
<comment type="caution">
    <text evidence="11">The sequence shown here is derived from an EMBL/GenBank/DDBJ whole genome shotgun (WGS) entry which is preliminary data.</text>
</comment>
<evidence type="ECO:0000313" key="12">
    <source>
        <dbReference type="Proteomes" id="UP000228621"/>
    </source>
</evidence>
<gene>
    <name evidence="11" type="ORF">CEX98_00010</name>
</gene>
<evidence type="ECO:0000313" key="11">
    <source>
        <dbReference type="EMBL" id="PCK33700.1"/>
    </source>
</evidence>
<dbReference type="InterPro" id="IPR006260">
    <property type="entry name" value="TonB/TolA_C"/>
</dbReference>
<name>A0A2A5JWB7_PSEO7</name>
<evidence type="ECO:0000256" key="7">
    <source>
        <dbReference type="ARBA" id="ARBA00022927"/>
    </source>
</evidence>
<evidence type="ECO:0000256" key="3">
    <source>
        <dbReference type="ARBA" id="ARBA00022448"/>
    </source>
</evidence>
<keyword evidence="8" id="KW-1133">Transmembrane helix</keyword>
<dbReference type="GO" id="GO:0015031">
    <property type="term" value="P:protein transport"/>
    <property type="evidence" value="ECO:0007669"/>
    <property type="project" value="UniProtKB-KW"/>
</dbReference>
<keyword evidence="3" id="KW-0813">Transport</keyword>
<evidence type="ECO:0000256" key="5">
    <source>
        <dbReference type="ARBA" id="ARBA00022519"/>
    </source>
</evidence>
<dbReference type="GO" id="GO:0098797">
    <property type="term" value="C:plasma membrane protein complex"/>
    <property type="evidence" value="ECO:0007669"/>
    <property type="project" value="TreeGrafter"/>
</dbReference>
<dbReference type="Gene3D" id="3.30.1150.10">
    <property type="match status" value="1"/>
</dbReference>